<sequence length="470" mass="50825">MMRPQLQAVGRMAKPSTRLASVANAASKASSSRSLVTATRNTTTTKTRSIPHAYPALAASQYRSFSTTRIQHGEVIITVPQMAESITEGTVASIGKQVGDRVEADEEVASIETDKIDVAVNAPEEGTIVELFVAEGDTVEVGQKLARMETGAAPADAKKDDAKPEKTQEKKTEPESKPESKPEPAAPAAQEQKKEPEAPKQQEEAKKDTTTTTKPAPAPQKPADQPAVPFGSTGAFSRGERTEKLSRMRKTIASKLKQSQNMTASLTTINEVDMSALMAWRAKNKEDVMKRHGVRLGYMGAFTKATCLAAQQVPQLNASIDTEKEIITYRDYVDISIAVSAPKGLITPVLRNVDSLDIIGIERGVAELAAKARDSKLAMADLEGGNFSISNPGIFGSLFGTPVINYPQAAVFNMNGIKDRPVVVDGKLEIRPMMYITVTYDHRLIDGREAVTFLNIVKSYIEDPARLLLA</sequence>
<dbReference type="PANTHER" id="PTHR43416:SF5">
    <property type="entry name" value="DIHYDROLIPOYLLYSINE-RESIDUE SUCCINYLTRANSFERASE COMPONENT OF 2-OXOGLUTARATE DEHYDROGENASE COMPLEX, MITOCHONDRIAL"/>
    <property type="match status" value="1"/>
</dbReference>
<dbReference type="InterPro" id="IPR023213">
    <property type="entry name" value="CAT-like_dom_sf"/>
</dbReference>
<feature type="domain" description="Lipoyl-binding" evidence="12">
    <location>
        <begin position="74"/>
        <end position="149"/>
    </location>
</feature>
<feature type="compositionally biased region" description="Basic and acidic residues" evidence="11">
    <location>
        <begin position="191"/>
        <end position="209"/>
    </location>
</feature>
<dbReference type="SUPFAM" id="SSF51230">
    <property type="entry name" value="Single hybrid motif"/>
    <property type="match status" value="1"/>
</dbReference>
<keyword evidence="8" id="KW-0809">Transit peptide</keyword>
<dbReference type="InterPro" id="IPR050537">
    <property type="entry name" value="2-oxoacid_dehydrogenase"/>
</dbReference>
<dbReference type="InterPro" id="IPR000089">
    <property type="entry name" value="Biotin_lipoyl"/>
</dbReference>
<dbReference type="EMBL" id="JASAOK010000001">
    <property type="protein sequence ID" value="KAK6227410.1"/>
    <property type="molecule type" value="Genomic_DNA"/>
</dbReference>
<keyword evidence="5" id="KW-0816">Tricarboxylic acid cycle</keyword>
<dbReference type="InterPro" id="IPR011053">
    <property type="entry name" value="Single_hybrid_motif"/>
</dbReference>
<gene>
    <name evidence="13" type="ORF">QIS74_00965</name>
</gene>
<dbReference type="GO" id="GO:0045252">
    <property type="term" value="C:oxoglutarate dehydrogenase complex"/>
    <property type="evidence" value="ECO:0007669"/>
    <property type="project" value="InterPro"/>
</dbReference>
<dbReference type="GO" id="GO:0004149">
    <property type="term" value="F:dihydrolipoyllysine-residue succinyltransferase activity"/>
    <property type="evidence" value="ECO:0007669"/>
    <property type="project" value="UniProtKB-EC"/>
</dbReference>
<evidence type="ECO:0000256" key="3">
    <source>
        <dbReference type="ARBA" id="ARBA00007317"/>
    </source>
</evidence>
<evidence type="ECO:0000256" key="9">
    <source>
        <dbReference type="ARBA" id="ARBA00023315"/>
    </source>
</evidence>
<dbReference type="Gene3D" id="3.30.559.10">
    <property type="entry name" value="Chloramphenicol acetyltransferase-like domain"/>
    <property type="match status" value="1"/>
</dbReference>
<evidence type="ECO:0000256" key="8">
    <source>
        <dbReference type="ARBA" id="ARBA00022946"/>
    </source>
</evidence>
<comment type="pathway">
    <text evidence="2">Amino-acid degradation; L-lysine degradation via saccharopine pathway; glutaryl-CoA from L-lysine: step 6/6.</text>
</comment>
<evidence type="ECO:0000256" key="4">
    <source>
        <dbReference type="ARBA" id="ARBA00012945"/>
    </source>
</evidence>
<dbReference type="EC" id="2.3.1.61" evidence="4"/>
<evidence type="ECO:0000256" key="6">
    <source>
        <dbReference type="ARBA" id="ARBA00022679"/>
    </source>
</evidence>
<reference evidence="13 14" key="1">
    <citation type="submission" date="2023-04" db="EMBL/GenBank/DDBJ databases">
        <title>Colletotrichum tabacum stain YC1 causing leaf anthracnose on Nicotiana tabacum(L.) cv.</title>
        <authorList>
            <person name="Ji Z."/>
            <person name="Wang M."/>
            <person name="Zhang J."/>
            <person name="Wang N."/>
            <person name="Zhou Z."/>
        </authorList>
    </citation>
    <scope>NUCLEOTIDE SEQUENCE [LARGE SCALE GENOMIC DNA]</scope>
    <source>
        <strain evidence="13 14">YC1</strain>
    </source>
</reference>
<dbReference type="GO" id="GO:0005739">
    <property type="term" value="C:mitochondrion"/>
    <property type="evidence" value="ECO:0007669"/>
    <property type="project" value="TreeGrafter"/>
</dbReference>
<dbReference type="SUPFAM" id="SSF52777">
    <property type="entry name" value="CoA-dependent acyltransferases"/>
    <property type="match status" value="1"/>
</dbReference>
<dbReference type="Gene3D" id="2.40.50.100">
    <property type="match status" value="1"/>
</dbReference>
<keyword evidence="9" id="KW-0012">Acyltransferase</keyword>
<evidence type="ECO:0000259" key="12">
    <source>
        <dbReference type="PROSITE" id="PS50968"/>
    </source>
</evidence>
<dbReference type="PROSITE" id="PS50968">
    <property type="entry name" value="BIOTINYL_LIPOYL"/>
    <property type="match status" value="1"/>
</dbReference>
<dbReference type="PANTHER" id="PTHR43416">
    <property type="entry name" value="DIHYDROLIPOYLLYSINE-RESIDUE SUCCINYLTRANSFERASE COMPONENT OF 2-OXOGLUTARATE DEHYDROGENASE COMPLEX, MITOCHONDRIAL-RELATED"/>
    <property type="match status" value="1"/>
</dbReference>
<comment type="cofactor">
    <cofactor evidence="1">
        <name>(R)-lipoate</name>
        <dbReference type="ChEBI" id="CHEBI:83088"/>
    </cofactor>
</comment>
<dbReference type="Pfam" id="PF00198">
    <property type="entry name" value="2-oxoacid_dh"/>
    <property type="match status" value="1"/>
</dbReference>
<dbReference type="InterPro" id="IPR006255">
    <property type="entry name" value="SucB"/>
</dbReference>
<name>A0AAV9TX96_9PEZI</name>
<dbReference type="InterPro" id="IPR003016">
    <property type="entry name" value="2-oxoA_DH_lipoyl-BS"/>
</dbReference>
<dbReference type="CDD" id="cd06849">
    <property type="entry name" value="lipoyl_domain"/>
    <property type="match status" value="1"/>
</dbReference>
<dbReference type="Pfam" id="PF00364">
    <property type="entry name" value="Biotin_lipoyl"/>
    <property type="match status" value="1"/>
</dbReference>
<evidence type="ECO:0000313" key="14">
    <source>
        <dbReference type="Proteomes" id="UP001327957"/>
    </source>
</evidence>
<dbReference type="NCBIfam" id="TIGR01347">
    <property type="entry name" value="sucB"/>
    <property type="match status" value="1"/>
</dbReference>
<feature type="region of interest" description="Disordered" evidence="11">
    <location>
        <begin position="148"/>
        <end position="245"/>
    </location>
</feature>
<feature type="compositionally biased region" description="Basic and acidic residues" evidence="11">
    <location>
        <begin position="156"/>
        <end position="182"/>
    </location>
</feature>
<organism evidence="13 14">
    <name type="scientific">Colletotrichum tabaci</name>
    <dbReference type="NCBI Taxonomy" id="1209068"/>
    <lineage>
        <taxon>Eukaryota</taxon>
        <taxon>Fungi</taxon>
        <taxon>Dikarya</taxon>
        <taxon>Ascomycota</taxon>
        <taxon>Pezizomycotina</taxon>
        <taxon>Sordariomycetes</taxon>
        <taxon>Hypocreomycetidae</taxon>
        <taxon>Glomerellales</taxon>
        <taxon>Glomerellaceae</taxon>
        <taxon>Colletotrichum</taxon>
        <taxon>Colletotrichum destructivum species complex</taxon>
    </lineage>
</organism>
<evidence type="ECO:0000256" key="10">
    <source>
        <dbReference type="ARBA" id="ARBA00032406"/>
    </source>
</evidence>
<keyword evidence="7" id="KW-0450">Lipoyl</keyword>
<dbReference type="PROSITE" id="PS00189">
    <property type="entry name" value="LIPOYL"/>
    <property type="match status" value="1"/>
</dbReference>
<feature type="compositionally biased region" description="Low complexity" evidence="11">
    <location>
        <begin position="210"/>
        <end position="227"/>
    </location>
</feature>
<evidence type="ECO:0000256" key="1">
    <source>
        <dbReference type="ARBA" id="ARBA00001938"/>
    </source>
</evidence>
<dbReference type="GO" id="GO:0006099">
    <property type="term" value="P:tricarboxylic acid cycle"/>
    <property type="evidence" value="ECO:0007669"/>
    <property type="project" value="UniProtKB-KW"/>
</dbReference>
<dbReference type="Proteomes" id="UP001327957">
    <property type="component" value="Unassembled WGS sequence"/>
</dbReference>
<protein>
    <recommendedName>
        <fullName evidence="4">dihydrolipoyllysine-residue succinyltransferase</fullName>
        <ecNumber evidence="4">2.3.1.61</ecNumber>
    </recommendedName>
    <alternativeName>
        <fullName evidence="10">2-oxoglutarate dehydrogenase complex component E2</fullName>
    </alternativeName>
</protein>
<dbReference type="AlphaFoldDB" id="A0AAV9TX96"/>
<comment type="caution">
    <text evidence="13">The sequence shown here is derived from an EMBL/GenBank/DDBJ whole genome shotgun (WGS) entry which is preliminary data.</text>
</comment>
<accession>A0AAV9TX96</accession>
<evidence type="ECO:0000256" key="2">
    <source>
        <dbReference type="ARBA" id="ARBA00005145"/>
    </source>
</evidence>
<evidence type="ECO:0000256" key="11">
    <source>
        <dbReference type="SAM" id="MobiDB-lite"/>
    </source>
</evidence>
<evidence type="ECO:0000256" key="5">
    <source>
        <dbReference type="ARBA" id="ARBA00022532"/>
    </source>
</evidence>
<evidence type="ECO:0000256" key="7">
    <source>
        <dbReference type="ARBA" id="ARBA00022823"/>
    </source>
</evidence>
<keyword evidence="14" id="KW-1185">Reference proteome</keyword>
<comment type="similarity">
    <text evidence="3">Belongs to the 2-oxoacid dehydrogenase family.</text>
</comment>
<dbReference type="InterPro" id="IPR001078">
    <property type="entry name" value="2-oxoacid_DH_actylTfrase"/>
</dbReference>
<evidence type="ECO:0000313" key="13">
    <source>
        <dbReference type="EMBL" id="KAK6227410.1"/>
    </source>
</evidence>
<keyword evidence="6" id="KW-0808">Transferase</keyword>
<proteinExistence type="inferred from homology"/>